<proteinExistence type="predicted"/>
<protein>
    <recommendedName>
        <fullName evidence="6">DUF2771 domain-containing protein</fullName>
    </recommendedName>
</protein>
<dbReference type="RefSeq" id="WP_095277155.1">
    <property type="nucleotide sequence ID" value="NZ_CP047655.1"/>
</dbReference>
<evidence type="ECO:0000313" key="4">
    <source>
        <dbReference type="Proteomes" id="UP000215771"/>
    </source>
</evidence>
<dbReference type="Proteomes" id="UP000215771">
    <property type="component" value="Unassembled WGS sequence"/>
</dbReference>
<evidence type="ECO:0000313" key="3">
    <source>
        <dbReference type="EMBL" id="PAT09554.1"/>
    </source>
</evidence>
<sequence>MASTAKQSGAASGGGALKQIAVIAVLVIVLVGGIYAFLEWQRSAPSTPVRDVRVQVAAGDNSQELAPYTVCPLDEQCDGGEPPALELGDATELRFNVPEEISSSGWRLLTIYDDPAANNEQVFQSNESNEQTVQAVTESGARLVVAEVSALEIDRGEDGEEIPVLATWSVGVGDA</sequence>
<accession>A0A269PDP9</accession>
<evidence type="ECO:0000313" key="2">
    <source>
        <dbReference type="EMBL" id="PAJ70082.1"/>
    </source>
</evidence>
<evidence type="ECO:0008006" key="6">
    <source>
        <dbReference type="Google" id="ProtNLM"/>
    </source>
</evidence>
<reference evidence="3 5" key="1">
    <citation type="submission" date="2017-08" db="EMBL/GenBank/DDBJ databases">
        <title>Whole genome sequences of 6 clinical strains closest to Corynebacterium imitans.</title>
        <authorList>
            <person name="Bernier A.-M."/>
            <person name="Burdz T."/>
            <person name="Bernard K."/>
        </authorList>
    </citation>
    <scope>NUCLEOTIDE SEQUENCE [LARGE SCALE GENOMIC DNA]</scope>
    <source>
        <strain evidence="3 5">NML92-0415</strain>
    </source>
</reference>
<dbReference type="AlphaFoldDB" id="A0A269PDP9"/>
<evidence type="ECO:0000256" key="1">
    <source>
        <dbReference type="SAM" id="Phobius"/>
    </source>
</evidence>
<keyword evidence="1" id="KW-0472">Membrane</keyword>
<evidence type="ECO:0000313" key="5">
    <source>
        <dbReference type="Proteomes" id="UP000218041"/>
    </source>
</evidence>
<dbReference type="Pfam" id="PF10969">
    <property type="entry name" value="DUF2771"/>
    <property type="match status" value="1"/>
</dbReference>
<gene>
    <name evidence="2" type="ORF">CIG21_06560</name>
    <name evidence="3" type="ORF">CKJ80_10790</name>
</gene>
<dbReference type="EMBL" id="NSGP01000019">
    <property type="protein sequence ID" value="PAT09554.1"/>
    <property type="molecule type" value="Genomic_DNA"/>
</dbReference>
<feature type="transmembrane region" description="Helical" evidence="1">
    <location>
        <begin position="20"/>
        <end position="38"/>
    </location>
</feature>
<dbReference type="EMBL" id="NQMQ01000011">
    <property type="protein sequence ID" value="PAJ70082.1"/>
    <property type="molecule type" value="Genomic_DNA"/>
</dbReference>
<dbReference type="InterPro" id="IPR024495">
    <property type="entry name" value="DUF2771"/>
</dbReference>
<keyword evidence="1" id="KW-0812">Transmembrane</keyword>
<reference evidence="2 4" key="2">
    <citation type="submission" date="2017-08" db="EMBL/GenBank/DDBJ databases">
        <authorList>
            <person name="de Groot N.N."/>
        </authorList>
    </citation>
    <scope>NUCLEOTIDE SEQUENCE [LARGE SCALE GENOMIC DNA]</scope>
    <source>
        <strain evidence="2 4">NBT06-6</strain>
    </source>
</reference>
<dbReference type="Proteomes" id="UP000218041">
    <property type="component" value="Unassembled WGS sequence"/>
</dbReference>
<name>A0A269PDP9_9CORY</name>
<keyword evidence="1" id="KW-1133">Transmembrane helix</keyword>
<organism evidence="2 4">
    <name type="scientific">Corynebacterium hadale</name>
    <dbReference type="NCBI Taxonomy" id="2026255"/>
    <lineage>
        <taxon>Bacteria</taxon>
        <taxon>Bacillati</taxon>
        <taxon>Actinomycetota</taxon>
        <taxon>Actinomycetes</taxon>
        <taxon>Mycobacteriales</taxon>
        <taxon>Corynebacteriaceae</taxon>
        <taxon>Corynebacterium</taxon>
    </lineage>
</organism>
<comment type="caution">
    <text evidence="2">The sequence shown here is derived from an EMBL/GenBank/DDBJ whole genome shotgun (WGS) entry which is preliminary data.</text>
</comment>